<comment type="caution">
    <text evidence="1">The sequence shown here is derived from an EMBL/GenBank/DDBJ whole genome shotgun (WGS) entry which is preliminary data.</text>
</comment>
<dbReference type="EMBL" id="RPFL01000021">
    <property type="protein sequence ID" value="RPD86153.1"/>
    <property type="molecule type" value="Genomic_DNA"/>
</dbReference>
<name>A0A3N4NG35_9NEIS</name>
<gene>
    <name evidence="1" type="ORF">EGK74_08680</name>
</gene>
<dbReference type="AlphaFoldDB" id="A0A3N4NG35"/>
<reference evidence="1 2" key="1">
    <citation type="submission" date="2018-11" db="EMBL/GenBank/DDBJ databases">
        <title>Neisseria weixii sp. nov. isolated from the rectal contents of plateau pika (Ochotona cruzoniae).</title>
        <authorList>
            <person name="Zhang G."/>
        </authorList>
    </citation>
    <scope>NUCLEOTIDE SEQUENCE [LARGE SCALE GENOMIC DNA]</scope>
    <source>
        <strain evidence="1 2">10009</strain>
    </source>
</reference>
<dbReference type="RefSeq" id="WP_096295161.1">
    <property type="nucleotide sequence ID" value="NZ_CP023429.1"/>
</dbReference>
<evidence type="ECO:0000313" key="2">
    <source>
        <dbReference type="Proteomes" id="UP000272412"/>
    </source>
</evidence>
<keyword evidence="2" id="KW-1185">Reference proteome</keyword>
<protein>
    <submittedName>
        <fullName evidence="1">Uncharacterized protein</fullName>
    </submittedName>
</protein>
<sequence>MILAKCSYNLINMLKDELQKKYDKYIILQERNEEVYECYLINLYKELNLGIGLAISSIGVNPKVLVSSDKQKAFIGFDSSVFCISIPSLESKLLKLDGVFFDLFFLANGKICIIHELGAIIANQNLIREKYISTDIISEWKIDTINKVILLNELDSEETLALAYD</sequence>
<dbReference type="Proteomes" id="UP000272412">
    <property type="component" value="Unassembled WGS sequence"/>
</dbReference>
<dbReference type="KEGG" id="nwx:CGZ65_05705"/>
<proteinExistence type="predicted"/>
<organism evidence="1 2">
    <name type="scientific">Neisseria weixii</name>
    <dbReference type="NCBI Taxonomy" id="1853276"/>
    <lineage>
        <taxon>Bacteria</taxon>
        <taxon>Pseudomonadati</taxon>
        <taxon>Pseudomonadota</taxon>
        <taxon>Betaproteobacteria</taxon>
        <taxon>Neisseriales</taxon>
        <taxon>Neisseriaceae</taxon>
        <taxon>Neisseria</taxon>
    </lineage>
</organism>
<evidence type="ECO:0000313" key="1">
    <source>
        <dbReference type="EMBL" id="RPD86153.1"/>
    </source>
</evidence>
<accession>A0A3N4NG35</accession>